<dbReference type="GO" id="GO:0008171">
    <property type="term" value="F:O-methyltransferase activity"/>
    <property type="evidence" value="ECO:0007669"/>
    <property type="project" value="InterPro"/>
</dbReference>
<evidence type="ECO:0000259" key="4">
    <source>
        <dbReference type="Pfam" id="PF00891"/>
    </source>
</evidence>
<evidence type="ECO:0000256" key="1">
    <source>
        <dbReference type="ARBA" id="ARBA00022603"/>
    </source>
</evidence>
<dbReference type="InterPro" id="IPR029063">
    <property type="entry name" value="SAM-dependent_MTases_sf"/>
</dbReference>
<protein>
    <recommendedName>
        <fullName evidence="4">O-methyltransferase C-terminal domain-containing protein</fullName>
    </recommendedName>
</protein>
<feature type="domain" description="O-methyltransferase C-terminal" evidence="4">
    <location>
        <begin position="244"/>
        <end position="406"/>
    </location>
</feature>
<dbReference type="RefSeq" id="XP_007686471.1">
    <property type="nucleotide sequence ID" value="XM_007688281.1"/>
</dbReference>
<dbReference type="eggNOG" id="KOG3178">
    <property type="taxonomic scope" value="Eukaryota"/>
</dbReference>
<keyword evidence="1" id="KW-0489">Methyltransferase</keyword>
<dbReference type="PANTHER" id="PTHR43712:SF8">
    <property type="entry name" value="O-METHYLTRANSFERASE AF390-400"/>
    <property type="match status" value="1"/>
</dbReference>
<dbReference type="KEGG" id="bor:COCMIDRAFT_25071"/>
<keyword evidence="3" id="KW-0949">S-adenosyl-L-methionine</keyword>
<accession>W6ZB26</accession>
<proteinExistence type="predicted"/>
<dbReference type="SUPFAM" id="SSF46785">
    <property type="entry name" value="Winged helix' DNA-binding domain"/>
    <property type="match status" value="1"/>
</dbReference>
<reference evidence="5 6" key="1">
    <citation type="journal article" date="2013" name="PLoS Genet.">
        <title>Comparative genome structure, secondary metabolite, and effector coding capacity across Cochliobolus pathogens.</title>
        <authorList>
            <person name="Condon B.J."/>
            <person name="Leng Y."/>
            <person name="Wu D."/>
            <person name="Bushley K.E."/>
            <person name="Ohm R.A."/>
            <person name="Otillar R."/>
            <person name="Martin J."/>
            <person name="Schackwitz W."/>
            <person name="Grimwood J."/>
            <person name="MohdZainudin N."/>
            <person name="Xue C."/>
            <person name="Wang R."/>
            <person name="Manning V.A."/>
            <person name="Dhillon B."/>
            <person name="Tu Z.J."/>
            <person name="Steffenson B.J."/>
            <person name="Salamov A."/>
            <person name="Sun H."/>
            <person name="Lowry S."/>
            <person name="LaButti K."/>
            <person name="Han J."/>
            <person name="Copeland A."/>
            <person name="Lindquist E."/>
            <person name="Barry K."/>
            <person name="Schmutz J."/>
            <person name="Baker S.E."/>
            <person name="Ciuffetti L.M."/>
            <person name="Grigoriev I.V."/>
            <person name="Zhong S."/>
            <person name="Turgeon B.G."/>
        </authorList>
    </citation>
    <scope>NUCLEOTIDE SEQUENCE [LARGE SCALE GENOMIC DNA]</scope>
    <source>
        <strain evidence="5 6">ATCC 44560</strain>
    </source>
</reference>
<organism evidence="5 6">
    <name type="scientific">Bipolaris oryzae ATCC 44560</name>
    <dbReference type="NCBI Taxonomy" id="930090"/>
    <lineage>
        <taxon>Eukaryota</taxon>
        <taxon>Fungi</taxon>
        <taxon>Dikarya</taxon>
        <taxon>Ascomycota</taxon>
        <taxon>Pezizomycotina</taxon>
        <taxon>Dothideomycetes</taxon>
        <taxon>Pleosporomycetidae</taxon>
        <taxon>Pleosporales</taxon>
        <taxon>Pleosporineae</taxon>
        <taxon>Pleosporaceae</taxon>
        <taxon>Bipolaris</taxon>
    </lineage>
</organism>
<dbReference type="GeneID" id="19120702"/>
<dbReference type="GO" id="GO:0032259">
    <property type="term" value="P:methylation"/>
    <property type="evidence" value="ECO:0007669"/>
    <property type="project" value="UniProtKB-KW"/>
</dbReference>
<dbReference type="PANTHER" id="PTHR43712">
    <property type="entry name" value="PUTATIVE (AFU_ORTHOLOGUE AFUA_4G14580)-RELATED"/>
    <property type="match status" value="1"/>
</dbReference>
<gene>
    <name evidence="5" type="ORF">COCMIDRAFT_25071</name>
</gene>
<dbReference type="SUPFAM" id="SSF53335">
    <property type="entry name" value="S-adenosyl-L-methionine-dependent methyltransferases"/>
    <property type="match status" value="1"/>
</dbReference>
<evidence type="ECO:0000313" key="5">
    <source>
        <dbReference type="EMBL" id="EUC47018.1"/>
    </source>
</evidence>
<sequence>MRVPKYSRDIIESLDSIQLTHFANDAERYEAKEAARRLLNRLETPFEQGWRLSLEKPVLIAGIQVALDLGIWEKWTKADKKKPGAAVDLGQLLKWANKHIEPNLLRRFFRHLAALYVLEETDVDAWKPTPYSLSLGDTESHTDQITQCGYVRALTAMFDSSIASLLTHSAPITQFPPESIFPGSFKKYNYREPIDLQALDNYRDMTNGTDFFALCAADPEGKGSSFMGLMTALQNHKMSWTDVYDTRKIIHGADISSGKPLFVDIGGAHGLDTSHLLERHGDLPADVLIVQDTPEVVAMPIEHLDPRIVKQAYDFFTPQPQLHARAYFFHAVPHDWPDADCVRMFSQAKAAFKPGYSKLLIYEVMLPKKGATSLMTTLDLQLMNCTSGMERTEEHWERLLCEAGFRIVEISRHPRAVESVTEADLR</sequence>
<evidence type="ECO:0000256" key="2">
    <source>
        <dbReference type="ARBA" id="ARBA00022679"/>
    </source>
</evidence>
<dbReference type="HOGENOM" id="CLU_005533_5_0_1"/>
<dbReference type="EMBL" id="KI963958">
    <property type="protein sequence ID" value="EUC47018.1"/>
    <property type="molecule type" value="Genomic_DNA"/>
</dbReference>
<keyword evidence="2" id="KW-0808">Transferase</keyword>
<dbReference type="Pfam" id="PF00891">
    <property type="entry name" value="Methyltransf_2"/>
    <property type="match status" value="1"/>
</dbReference>
<name>W6ZB26_COCMI</name>
<dbReference type="Gene3D" id="1.10.10.10">
    <property type="entry name" value="Winged helix-like DNA-binding domain superfamily/Winged helix DNA-binding domain"/>
    <property type="match status" value="1"/>
</dbReference>
<dbReference type="AlphaFoldDB" id="W6ZB26"/>
<dbReference type="InterPro" id="IPR016461">
    <property type="entry name" value="COMT-like"/>
</dbReference>
<evidence type="ECO:0000256" key="3">
    <source>
        <dbReference type="ARBA" id="ARBA00022691"/>
    </source>
</evidence>
<dbReference type="OrthoDB" id="1535081at2759"/>
<dbReference type="PROSITE" id="PS51683">
    <property type="entry name" value="SAM_OMT_II"/>
    <property type="match status" value="1"/>
</dbReference>
<keyword evidence="6" id="KW-1185">Reference proteome</keyword>
<dbReference type="InterPro" id="IPR036388">
    <property type="entry name" value="WH-like_DNA-bd_sf"/>
</dbReference>
<dbReference type="Gene3D" id="3.40.50.150">
    <property type="entry name" value="Vaccinia Virus protein VP39"/>
    <property type="match status" value="1"/>
</dbReference>
<evidence type="ECO:0000313" key="6">
    <source>
        <dbReference type="Proteomes" id="UP000054032"/>
    </source>
</evidence>
<dbReference type="Proteomes" id="UP000054032">
    <property type="component" value="Unassembled WGS sequence"/>
</dbReference>
<dbReference type="InterPro" id="IPR036390">
    <property type="entry name" value="WH_DNA-bd_sf"/>
</dbReference>
<dbReference type="InterPro" id="IPR001077">
    <property type="entry name" value="COMT_C"/>
</dbReference>